<accession>A0A067LWQ6</accession>
<proteinExistence type="predicted"/>
<protein>
    <recommendedName>
        <fullName evidence="4">F-box domain-containing protein</fullName>
    </recommendedName>
</protein>
<dbReference type="EMBL" id="KL198103">
    <property type="protein sequence ID" value="KDQ07629.1"/>
    <property type="molecule type" value="Genomic_DNA"/>
</dbReference>
<dbReference type="InterPro" id="IPR032675">
    <property type="entry name" value="LRR_dom_sf"/>
</dbReference>
<dbReference type="SUPFAM" id="SSF52047">
    <property type="entry name" value="RNI-like"/>
    <property type="match status" value="1"/>
</dbReference>
<feature type="compositionally biased region" description="Acidic residues" evidence="1">
    <location>
        <begin position="593"/>
        <end position="604"/>
    </location>
</feature>
<dbReference type="AlphaFoldDB" id="A0A067LWQ6"/>
<feature type="compositionally biased region" description="Acidic residues" evidence="1">
    <location>
        <begin position="612"/>
        <end position="641"/>
    </location>
</feature>
<organism evidence="2 3">
    <name type="scientific">Botryobasidium botryosum (strain FD-172 SS1)</name>
    <dbReference type="NCBI Taxonomy" id="930990"/>
    <lineage>
        <taxon>Eukaryota</taxon>
        <taxon>Fungi</taxon>
        <taxon>Dikarya</taxon>
        <taxon>Basidiomycota</taxon>
        <taxon>Agaricomycotina</taxon>
        <taxon>Agaricomycetes</taxon>
        <taxon>Cantharellales</taxon>
        <taxon>Botryobasidiaceae</taxon>
        <taxon>Botryobasidium</taxon>
    </lineage>
</organism>
<reference evidence="3" key="1">
    <citation type="journal article" date="2014" name="Proc. Natl. Acad. Sci. U.S.A.">
        <title>Extensive sampling of basidiomycete genomes demonstrates inadequacy of the white-rot/brown-rot paradigm for wood decay fungi.</title>
        <authorList>
            <person name="Riley R."/>
            <person name="Salamov A.A."/>
            <person name="Brown D.W."/>
            <person name="Nagy L.G."/>
            <person name="Floudas D."/>
            <person name="Held B.W."/>
            <person name="Levasseur A."/>
            <person name="Lombard V."/>
            <person name="Morin E."/>
            <person name="Otillar R."/>
            <person name="Lindquist E.A."/>
            <person name="Sun H."/>
            <person name="LaButti K.M."/>
            <person name="Schmutz J."/>
            <person name="Jabbour D."/>
            <person name="Luo H."/>
            <person name="Baker S.E."/>
            <person name="Pisabarro A.G."/>
            <person name="Walton J.D."/>
            <person name="Blanchette R.A."/>
            <person name="Henrissat B."/>
            <person name="Martin F."/>
            <person name="Cullen D."/>
            <person name="Hibbett D.S."/>
            <person name="Grigoriev I.V."/>
        </authorList>
    </citation>
    <scope>NUCLEOTIDE SEQUENCE [LARGE SCALE GENOMIC DNA]</scope>
    <source>
        <strain evidence="3">FD-172 SS1</strain>
    </source>
</reference>
<keyword evidence="3" id="KW-1185">Reference proteome</keyword>
<name>A0A067LWQ6_BOTB1</name>
<dbReference type="Proteomes" id="UP000027195">
    <property type="component" value="Unassembled WGS sequence"/>
</dbReference>
<evidence type="ECO:0000313" key="3">
    <source>
        <dbReference type="Proteomes" id="UP000027195"/>
    </source>
</evidence>
<evidence type="ECO:0000313" key="2">
    <source>
        <dbReference type="EMBL" id="KDQ07629.1"/>
    </source>
</evidence>
<dbReference type="HOGENOM" id="CLU_024199_1_1_1"/>
<dbReference type="OrthoDB" id="2269034at2759"/>
<evidence type="ECO:0008006" key="4">
    <source>
        <dbReference type="Google" id="ProtNLM"/>
    </source>
</evidence>
<sequence>MRSVGIGAEHEYVSHRFDAIASNLSQSRGLAAEEEDWQRLIQENADDYHICLSAARDAVLRTITKYAKIYLRSKQNQLTPINRLPTDIFSIIFEFAVPLRPDPWEAPLILAAVSRSWRRTVLEMPTLWARINGYTAQGFLSRVKSAPLDIEHGLRSAYPLKDLLPIITPYSDQWRIVDFSNLESNLPSLKDFATLPATALECLRIAGPAVGNLWRIARHPRMIIPANLFNGNTPRLRELDMSIHCIPLTSSIFSGLTRLRLAHIRFAEADGCPTYQLLRILSACPHLEEFFCGDIVSPTDLGGDMHPTIPTPIHLPSLRQFTLDRIKHTHITRLFLESITFPASLHMKLISAPFEVDNSTSELHDFYPFIPNLDLIHSARIELTSHWGVTGWDHDGNVLLELKYPPGLPMVPPRGPTSTDLATRLFNSLGERYSMPNVTALSVEIWNNSPVIMSQFIRIANSYQHLTDMWVTNDQLYPARALTRTADEFPCPTLRHLHLVDSSIKPKKLLNIIRSRVHHTDNQSSAVQGLCALTLVDCYAIDEGAITELKSLVPSVMTRGIWAPDDTRGLLPCGREYFFSEGIDASAVSLDDATTESSEEEDVSDTDRTDTDDSTESDTDCDTDSEDESEDEDEDEDSDDS</sequence>
<dbReference type="InParanoid" id="A0A067LWQ6"/>
<feature type="region of interest" description="Disordered" evidence="1">
    <location>
        <begin position="589"/>
        <end position="641"/>
    </location>
</feature>
<evidence type="ECO:0000256" key="1">
    <source>
        <dbReference type="SAM" id="MobiDB-lite"/>
    </source>
</evidence>
<dbReference type="Gene3D" id="3.80.10.10">
    <property type="entry name" value="Ribonuclease Inhibitor"/>
    <property type="match status" value="1"/>
</dbReference>
<gene>
    <name evidence="2" type="ORF">BOTBODRAFT_180499</name>
</gene>